<accession>A0ABP9SMA5</accession>
<keyword evidence="4" id="KW-0808">Transferase</keyword>
<dbReference type="EMBL" id="BAABJQ010000030">
    <property type="protein sequence ID" value="GAA5197616.1"/>
    <property type="molecule type" value="Genomic_DNA"/>
</dbReference>
<dbReference type="InterPro" id="IPR007213">
    <property type="entry name" value="Ppm1/Ppm2/Tcmp"/>
</dbReference>
<comment type="caution">
    <text evidence="7">The sequence shown here is derived from an EMBL/GenBank/DDBJ whole genome shotgun (WGS) entry which is preliminary data.</text>
</comment>
<gene>
    <name evidence="7" type="ORF">GCM10023322_69280</name>
</gene>
<dbReference type="PANTHER" id="PTHR43619">
    <property type="entry name" value="S-ADENOSYL-L-METHIONINE-DEPENDENT METHYLTRANSFERASE YKTD-RELATED"/>
    <property type="match status" value="1"/>
</dbReference>
<dbReference type="RefSeq" id="WP_345636930.1">
    <property type="nucleotide sequence ID" value="NZ_BAABJQ010000030.1"/>
</dbReference>
<evidence type="ECO:0000256" key="3">
    <source>
        <dbReference type="ARBA" id="ARBA00022603"/>
    </source>
</evidence>
<dbReference type="GO" id="GO:0032259">
    <property type="term" value="P:methylation"/>
    <property type="evidence" value="ECO:0007669"/>
    <property type="project" value="UniProtKB-KW"/>
</dbReference>
<evidence type="ECO:0000256" key="1">
    <source>
        <dbReference type="ARBA" id="ARBA00003907"/>
    </source>
</evidence>
<dbReference type="Proteomes" id="UP001501570">
    <property type="component" value="Unassembled WGS sequence"/>
</dbReference>
<dbReference type="PANTHER" id="PTHR43619:SF2">
    <property type="entry name" value="S-ADENOSYL-L-METHIONINE-DEPENDENT METHYLTRANSFERASES SUPERFAMILY PROTEIN"/>
    <property type="match status" value="1"/>
</dbReference>
<evidence type="ECO:0000256" key="6">
    <source>
        <dbReference type="RuleBase" id="RU362030"/>
    </source>
</evidence>
<keyword evidence="5 6" id="KW-0949">S-adenosyl-L-methionine</keyword>
<keyword evidence="3 6" id="KW-0489">Methyltransferase</keyword>
<evidence type="ECO:0000256" key="5">
    <source>
        <dbReference type="ARBA" id="ARBA00022691"/>
    </source>
</evidence>
<dbReference type="InterPro" id="IPR029063">
    <property type="entry name" value="SAM-dependent_MTases_sf"/>
</dbReference>
<dbReference type="Pfam" id="PF04072">
    <property type="entry name" value="LCM"/>
    <property type="match status" value="1"/>
</dbReference>
<protein>
    <recommendedName>
        <fullName evidence="6">S-adenosyl-L-methionine-dependent methyltransferase</fullName>
        <ecNumber evidence="6">2.1.1.-</ecNumber>
    </recommendedName>
</protein>
<dbReference type="SUPFAM" id="SSF53335">
    <property type="entry name" value="S-adenosyl-L-methionine-dependent methyltransferases"/>
    <property type="match status" value="1"/>
</dbReference>
<organism evidence="7 8">
    <name type="scientific">Rugosimonospora acidiphila</name>
    <dbReference type="NCBI Taxonomy" id="556531"/>
    <lineage>
        <taxon>Bacteria</taxon>
        <taxon>Bacillati</taxon>
        <taxon>Actinomycetota</taxon>
        <taxon>Actinomycetes</taxon>
        <taxon>Micromonosporales</taxon>
        <taxon>Micromonosporaceae</taxon>
        <taxon>Rugosimonospora</taxon>
    </lineage>
</organism>
<keyword evidence="8" id="KW-1185">Reference proteome</keyword>
<sequence>MDADRASRTAEHVALFRALESRRRGDRLFDDPYAAAFLTGQYRLVARLAAVAPLGRRLERYIDGRWNGGPRASAVVRTRLIDDLVTEALAGTAGDPDRSCQLLLLGAGYDSRAYRLPAASTTTVFEVDHPATQAAKRRLLRGRLPAGRMSHVHFVPVDLLHDDLGAALRRAGFASAQRTVVIWEGVTNYLTAEAVDATLRLLAGTTGPGSRIIFTYVDRAALDGTGRFAGFERWRDSVRDAGEPWTFGFHPDELPGYLTHRGLVLMSDLSTREAAVRYLAPLGRDEPTAEFYRVAEAEVR</sequence>
<evidence type="ECO:0000256" key="4">
    <source>
        <dbReference type="ARBA" id="ARBA00022679"/>
    </source>
</evidence>
<name>A0ABP9SMA5_9ACTN</name>
<comment type="function">
    <text evidence="1 6">Exhibits S-adenosyl-L-methionine-dependent methyltransferase activity.</text>
</comment>
<reference evidence="8" key="1">
    <citation type="journal article" date="2019" name="Int. J. Syst. Evol. Microbiol.">
        <title>The Global Catalogue of Microorganisms (GCM) 10K type strain sequencing project: providing services to taxonomists for standard genome sequencing and annotation.</title>
        <authorList>
            <consortium name="The Broad Institute Genomics Platform"/>
            <consortium name="The Broad Institute Genome Sequencing Center for Infectious Disease"/>
            <person name="Wu L."/>
            <person name="Ma J."/>
        </authorList>
    </citation>
    <scope>NUCLEOTIDE SEQUENCE [LARGE SCALE GENOMIC DNA]</scope>
    <source>
        <strain evidence="8">JCM 18304</strain>
    </source>
</reference>
<comment type="similarity">
    <text evidence="2 6">Belongs to the UPF0677 family.</text>
</comment>
<dbReference type="NCBIfam" id="TIGR00027">
    <property type="entry name" value="mthyl_TIGR00027"/>
    <property type="match status" value="1"/>
</dbReference>
<dbReference type="InterPro" id="IPR011610">
    <property type="entry name" value="SAM_mthyl_Trfase_ML2640-like"/>
</dbReference>
<dbReference type="Gene3D" id="3.40.50.150">
    <property type="entry name" value="Vaccinia Virus protein VP39"/>
    <property type="match status" value="1"/>
</dbReference>
<dbReference type="EC" id="2.1.1.-" evidence="6"/>
<evidence type="ECO:0000313" key="8">
    <source>
        <dbReference type="Proteomes" id="UP001501570"/>
    </source>
</evidence>
<proteinExistence type="inferred from homology"/>
<evidence type="ECO:0000256" key="2">
    <source>
        <dbReference type="ARBA" id="ARBA00008138"/>
    </source>
</evidence>
<dbReference type="GO" id="GO:0008168">
    <property type="term" value="F:methyltransferase activity"/>
    <property type="evidence" value="ECO:0007669"/>
    <property type="project" value="UniProtKB-KW"/>
</dbReference>
<evidence type="ECO:0000313" key="7">
    <source>
        <dbReference type="EMBL" id="GAA5197616.1"/>
    </source>
</evidence>